<dbReference type="AlphaFoldDB" id="A0A1E5XVY7"/>
<dbReference type="EMBL" id="LAJE02000058">
    <property type="protein sequence ID" value="OEO32731.1"/>
    <property type="molecule type" value="Genomic_DNA"/>
</dbReference>
<dbReference type="SUPFAM" id="SSF46785">
    <property type="entry name" value="Winged helix' DNA-binding domain"/>
    <property type="match status" value="1"/>
</dbReference>
<dbReference type="PANTHER" id="PTHR30146:SF155">
    <property type="entry name" value="ALANINE RACEMASE"/>
    <property type="match status" value="1"/>
</dbReference>
<dbReference type="InterPro" id="IPR000524">
    <property type="entry name" value="Tscrpt_reg_HTH_GntR"/>
</dbReference>
<evidence type="ECO:0000256" key="4">
    <source>
        <dbReference type="SAM" id="MobiDB-lite"/>
    </source>
</evidence>
<evidence type="ECO:0000256" key="1">
    <source>
        <dbReference type="ARBA" id="ARBA00023015"/>
    </source>
</evidence>
<dbReference type="InterPro" id="IPR028082">
    <property type="entry name" value="Peripla_BP_I"/>
</dbReference>
<dbReference type="Pfam" id="PF13377">
    <property type="entry name" value="Peripla_BP_3"/>
    <property type="match status" value="1"/>
</dbReference>
<dbReference type="SMART" id="SM00345">
    <property type="entry name" value="HTH_GNTR"/>
    <property type="match status" value="1"/>
</dbReference>
<keyword evidence="1" id="KW-0805">Transcription regulation</keyword>
<comment type="caution">
    <text evidence="6">The sequence shown here is derived from an EMBL/GenBank/DDBJ whole genome shotgun (WGS) entry which is preliminary data.</text>
</comment>
<evidence type="ECO:0000256" key="2">
    <source>
        <dbReference type="ARBA" id="ARBA00023125"/>
    </source>
</evidence>
<organism evidence="6 7">
    <name type="scientific">Devosia insulae DS-56</name>
    <dbReference type="NCBI Taxonomy" id="1116389"/>
    <lineage>
        <taxon>Bacteria</taxon>
        <taxon>Pseudomonadati</taxon>
        <taxon>Pseudomonadota</taxon>
        <taxon>Alphaproteobacteria</taxon>
        <taxon>Hyphomicrobiales</taxon>
        <taxon>Devosiaceae</taxon>
        <taxon>Devosia</taxon>
    </lineage>
</organism>
<dbReference type="InterPro" id="IPR046335">
    <property type="entry name" value="LacI/GalR-like_sensor"/>
</dbReference>
<evidence type="ECO:0000313" key="6">
    <source>
        <dbReference type="EMBL" id="OEO32731.1"/>
    </source>
</evidence>
<dbReference type="Gene3D" id="1.10.10.10">
    <property type="entry name" value="Winged helix-like DNA-binding domain superfamily/Winged helix DNA-binding domain"/>
    <property type="match status" value="1"/>
</dbReference>
<dbReference type="CDD" id="cd07377">
    <property type="entry name" value="WHTH_GntR"/>
    <property type="match status" value="1"/>
</dbReference>
<accession>A0A1E5XVY7</accession>
<dbReference type="Pfam" id="PF00392">
    <property type="entry name" value="GntR"/>
    <property type="match status" value="1"/>
</dbReference>
<dbReference type="CDD" id="cd06267">
    <property type="entry name" value="PBP1_LacI_sugar_binding-like"/>
    <property type="match status" value="1"/>
</dbReference>
<dbReference type="InterPro" id="IPR036390">
    <property type="entry name" value="WH_DNA-bd_sf"/>
</dbReference>
<proteinExistence type="predicted"/>
<keyword evidence="7" id="KW-1185">Reference proteome</keyword>
<protein>
    <recommendedName>
        <fullName evidence="5">HTH gntR-type domain-containing protein</fullName>
    </recommendedName>
</protein>
<evidence type="ECO:0000256" key="3">
    <source>
        <dbReference type="ARBA" id="ARBA00023163"/>
    </source>
</evidence>
<evidence type="ECO:0000259" key="5">
    <source>
        <dbReference type="PROSITE" id="PS50949"/>
    </source>
</evidence>
<dbReference type="GO" id="GO:0000976">
    <property type="term" value="F:transcription cis-regulatory region binding"/>
    <property type="evidence" value="ECO:0007669"/>
    <property type="project" value="TreeGrafter"/>
</dbReference>
<gene>
    <name evidence="6" type="ORF">VW23_010055</name>
</gene>
<dbReference type="PROSITE" id="PS50949">
    <property type="entry name" value="HTH_GNTR"/>
    <property type="match status" value="1"/>
</dbReference>
<dbReference type="PRINTS" id="PR00035">
    <property type="entry name" value="HTHGNTR"/>
</dbReference>
<keyword evidence="3" id="KW-0804">Transcription</keyword>
<dbReference type="GO" id="GO:0003700">
    <property type="term" value="F:DNA-binding transcription factor activity"/>
    <property type="evidence" value="ECO:0007669"/>
    <property type="project" value="InterPro"/>
</dbReference>
<reference evidence="6 7" key="1">
    <citation type="journal article" date="2015" name="Genome Announc.">
        <title>Genome Assemblies of Three Soil-Associated Devosia species: D. insulae, D. limi, and D. soli.</title>
        <authorList>
            <person name="Hassan Y.I."/>
            <person name="Lepp D."/>
            <person name="Zhou T."/>
        </authorList>
    </citation>
    <scope>NUCLEOTIDE SEQUENCE [LARGE SCALE GENOMIC DNA]</scope>
    <source>
        <strain evidence="6 7">DS-56</strain>
    </source>
</reference>
<evidence type="ECO:0000313" key="7">
    <source>
        <dbReference type="Proteomes" id="UP000095463"/>
    </source>
</evidence>
<dbReference type="Proteomes" id="UP000095463">
    <property type="component" value="Unassembled WGS sequence"/>
</dbReference>
<dbReference type="InterPro" id="IPR036388">
    <property type="entry name" value="WH-like_DNA-bd_sf"/>
</dbReference>
<dbReference type="PANTHER" id="PTHR30146">
    <property type="entry name" value="LACI-RELATED TRANSCRIPTIONAL REPRESSOR"/>
    <property type="match status" value="1"/>
</dbReference>
<dbReference type="SUPFAM" id="SSF53822">
    <property type="entry name" value="Periplasmic binding protein-like I"/>
    <property type="match status" value="1"/>
</dbReference>
<sequence length="347" mass="37241">MERIESGEYPAGEAVPSERQLGEELGLSRTTIRRAIDDLVQRGRLQRQPGRGTYVTGGSALAEVVTGAQRIVSVIIPTFSNPYYGEMVNGIEKEARRYNLRVMVGQSEYSTASESSQVGQSAADPTVCGALVVPNSVEQSSSGVQQFIAAGKPLVYIGRWPRGVNCDGVCVDYRIAAHQAVEHLIGLGHQRIAYVEGLPHLPGFSPYDGYADVLRERKLAIKPELVRSYDLPSEAAGQHSVADLVSSGAEFTAIFARNDVTAMGVIQGLRQAGLRVPQDVSVVSIANSLWSRSLDPPLTSVNPHPGAVGQLAMRMLCDRLEGTYTGPAIRTTVTPDLIVRASTAEPS</sequence>
<dbReference type="Gene3D" id="3.40.50.2300">
    <property type="match status" value="2"/>
</dbReference>
<feature type="domain" description="HTH gntR-type" evidence="5">
    <location>
        <begin position="1"/>
        <end position="58"/>
    </location>
</feature>
<name>A0A1E5XVY7_9HYPH</name>
<feature type="region of interest" description="Disordered" evidence="4">
    <location>
        <begin position="1"/>
        <end position="22"/>
    </location>
</feature>
<keyword evidence="2" id="KW-0238">DNA-binding</keyword>